<protein>
    <submittedName>
        <fullName evidence="1">Uncharacterized protein</fullName>
    </submittedName>
</protein>
<name>A0ACB8D8D5_DERSI</name>
<gene>
    <name evidence="1" type="ORF">HPB49_020938</name>
</gene>
<organism evidence="1 2">
    <name type="scientific">Dermacentor silvarum</name>
    <name type="common">Tick</name>
    <dbReference type="NCBI Taxonomy" id="543639"/>
    <lineage>
        <taxon>Eukaryota</taxon>
        <taxon>Metazoa</taxon>
        <taxon>Ecdysozoa</taxon>
        <taxon>Arthropoda</taxon>
        <taxon>Chelicerata</taxon>
        <taxon>Arachnida</taxon>
        <taxon>Acari</taxon>
        <taxon>Parasitiformes</taxon>
        <taxon>Ixodida</taxon>
        <taxon>Ixodoidea</taxon>
        <taxon>Ixodidae</taxon>
        <taxon>Rhipicephalinae</taxon>
        <taxon>Dermacentor</taxon>
    </lineage>
</organism>
<accession>A0ACB8D8D5</accession>
<comment type="caution">
    <text evidence="1">The sequence shown here is derived from an EMBL/GenBank/DDBJ whole genome shotgun (WGS) entry which is preliminary data.</text>
</comment>
<evidence type="ECO:0000313" key="2">
    <source>
        <dbReference type="Proteomes" id="UP000821865"/>
    </source>
</evidence>
<keyword evidence="2" id="KW-1185">Reference proteome</keyword>
<evidence type="ECO:0000313" key="1">
    <source>
        <dbReference type="EMBL" id="KAH7960524.1"/>
    </source>
</evidence>
<dbReference type="EMBL" id="CM023472">
    <property type="protein sequence ID" value="KAH7960524.1"/>
    <property type="molecule type" value="Genomic_DNA"/>
</dbReference>
<reference evidence="1" key="1">
    <citation type="submission" date="2020-05" db="EMBL/GenBank/DDBJ databases">
        <title>Large-scale comparative analyses of tick genomes elucidate their genetic diversity and vector capacities.</title>
        <authorList>
            <person name="Jia N."/>
            <person name="Wang J."/>
            <person name="Shi W."/>
            <person name="Du L."/>
            <person name="Sun Y."/>
            <person name="Zhan W."/>
            <person name="Jiang J."/>
            <person name="Wang Q."/>
            <person name="Zhang B."/>
            <person name="Ji P."/>
            <person name="Sakyi L.B."/>
            <person name="Cui X."/>
            <person name="Yuan T."/>
            <person name="Jiang B."/>
            <person name="Yang W."/>
            <person name="Lam T.T.-Y."/>
            <person name="Chang Q."/>
            <person name="Ding S."/>
            <person name="Wang X."/>
            <person name="Zhu J."/>
            <person name="Ruan X."/>
            <person name="Zhao L."/>
            <person name="Wei J."/>
            <person name="Que T."/>
            <person name="Du C."/>
            <person name="Cheng J."/>
            <person name="Dai P."/>
            <person name="Han X."/>
            <person name="Huang E."/>
            <person name="Gao Y."/>
            <person name="Liu J."/>
            <person name="Shao H."/>
            <person name="Ye R."/>
            <person name="Li L."/>
            <person name="Wei W."/>
            <person name="Wang X."/>
            <person name="Wang C."/>
            <person name="Yang T."/>
            <person name="Huo Q."/>
            <person name="Li W."/>
            <person name="Guo W."/>
            <person name="Chen H."/>
            <person name="Zhou L."/>
            <person name="Ni X."/>
            <person name="Tian J."/>
            <person name="Zhou Y."/>
            <person name="Sheng Y."/>
            <person name="Liu T."/>
            <person name="Pan Y."/>
            <person name="Xia L."/>
            <person name="Li J."/>
            <person name="Zhao F."/>
            <person name="Cao W."/>
        </authorList>
    </citation>
    <scope>NUCLEOTIDE SEQUENCE</scope>
    <source>
        <strain evidence="1">Dsil-2018</strain>
    </source>
</reference>
<sequence length="800" mass="89854">MSESASSASEAIELTCELLSHITINDKREEIQRILGLPPEASLSSADASLYCHFVTSLLDNLSANALRNAEEDSAYDAVVLRCPPEDLLLVLASALQRYNKSFRRDKVVALLSKFVRGDYLRRLLVRQCHRNVTDFSDEWSCSALSILVSLPTRVANVCNQDIPNCLTSNAYFTSLFDSILEALSYARDEVDRGVDVHVAFFSRLLSRVCFVGQSELLGTHLVPKLVRRCEGDFVFRRVCAKVLTSAMDDCMESMLIMLLSALRDYNQVDWFLADSVCTNSRLKFLLTMKLPMMKTFSKAVMLRNIIGYLASSERRRPIFFDFVNEVLSVWGDKTLMKHQSEHQQKYLTSALMISLGHLKVTSFDKTTADGLMTKLLHGVQSHISSPEEWVRLYGMITAEQFSAVLQPEGPKLNFEYKCDDDVNYLLSLTDITVKSSDPVEASMEEAASKEDEKDKANVATTDNMPIELDSDDDLEPFDMSHDAPHGAKKPMYLRDCMEGLLDQENRDWVESCLQTIASLIQTCKDDLPDVAEELAKILLYLEDKFGLDRFVALRQHALVTLAVNSPKVVATYLTEQFYGAHLNIRQRLDILEVLALASNQLASPPTVVPPVAEKSVSALADTHWQSVVMERVKANTRIISKGATTVVVPAKNRFSDVAGFFFYPLMSYYDRKENTFDLLGEDSFVLARLICTLGIVQDSAANCPRSAHMAHCLMEFVSALKYHTEACVRDAVLFALSVIFITIPTSLLLSSGEQELVEIREWLQYVIEKDPFDVCKLKAAQVLQLLMSQVNKELPVSEK</sequence>
<proteinExistence type="predicted"/>
<dbReference type="Proteomes" id="UP000821865">
    <property type="component" value="Chromosome 3"/>
</dbReference>